<dbReference type="InterPro" id="IPR005123">
    <property type="entry name" value="Oxoglu/Fe-dep_dioxygenase_dom"/>
</dbReference>
<comment type="caution">
    <text evidence="10">The sequence shown here is derived from an EMBL/GenBank/DDBJ whole genome shotgun (WGS) entry which is preliminary data.</text>
</comment>
<evidence type="ECO:0000256" key="6">
    <source>
        <dbReference type="ARBA" id="ARBA00023136"/>
    </source>
</evidence>
<evidence type="ECO:0000256" key="5">
    <source>
        <dbReference type="ARBA" id="ARBA00022989"/>
    </source>
</evidence>
<evidence type="ECO:0000256" key="8">
    <source>
        <dbReference type="SAM" id="MobiDB-lite"/>
    </source>
</evidence>
<feature type="transmembrane region" description="Helical" evidence="7">
    <location>
        <begin position="181"/>
        <end position="202"/>
    </location>
</feature>
<keyword evidence="3 7" id="KW-0592">Phosphate transport</keyword>
<dbReference type="EMBL" id="JAKEKT020000018">
    <property type="protein sequence ID" value="KAL1645706.1"/>
    <property type="molecule type" value="Genomic_DNA"/>
</dbReference>
<comment type="subcellular location">
    <subcellularLocation>
        <location evidence="1 7">Membrane</location>
        <topology evidence="1 7">Multi-pass membrane protein</topology>
    </subcellularLocation>
</comment>
<feature type="transmembrane region" description="Helical" evidence="7">
    <location>
        <begin position="146"/>
        <end position="169"/>
    </location>
</feature>
<proteinExistence type="inferred from homology"/>
<dbReference type="Pfam" id="PF01384">
    <property type="entry name" value="PHO4"/>
    <property type="match status" value="1"/>
</dbReference>
<dbReference type="InterPro" id="IPR044861">
    <property type="entry name" value="IPNS-like_FE2OG_OXY"/>
</dbReference>
<feature type="transmembrane region" description="Helical" evidence="7">
    <location>
        <begin position="531"/>
        <end position="556"/>
    </location>
</feature>
<feature type="transmembrane region" description="Helical" evidence="7">
    <location>
        <begin position="442"/>
        <end position="462"/>
    </location>
</feature>
<dbReference type="InterPro" id="IPR026992">
    <property type="entry name" value="DIOX_N"/>
</dbReference>
<dbReference type="InterPro" id="IPR001204">
    <property type="entry name" value="Phos_transporter"/>
</dbReference>
<evidence type="ECO:0000259" key="9">
    <source>
        <dbReference type="PROSITE" id="PS51471"/>
    </source>
</evidence>
<feature type="region of interest" description="Disordered" evidence="8">
    <location>
        <begin position="288"/>
        <end position="319"/>
    </location>
</feature>
<keyword evidence="5 7" id="KW-1133">Transmembrane helix</keyword>
<keyword evidence="6 7" id="KW-0472">Membrane</keyword>
<dbReference type="SUPFAM" id="SSF51197">
    <property type="entry name" value="Clavaminate synthase-like"/>
    <property type="match status" value="1"/>
</dbReference>
<evidence type="ECO:0000313" key="11">
    <source>
        <dbReference type="Proteomes" id="UP001521184"/>
    </source>
</evidence>
<evidence type="ECO:0000256" key="1">
    <source>
        <dbReference type="ARBA" id="ARBA00004141"/>
    </source>
</evidence>
<comment type="function">
    <text evidence="7">Sodium-phosphate symporter.</text>
</comment>
<protein>
    <recommendedName>
        <fullName evidence="7">Phosphate transporter</fullName>
    </recommendedName>
</protein>
<dbReference type="PANTHER" id="PTHR11101:SF80">
    <property type="entry name" value="PHOSPHATE TRANSPORTER"/>
    <property type="match status" value="1"/>
</dbReference>
<dbReference type="Pfam" id="PF03171">
    <property type="entry name" value="2OG-FeII_Oxy"/>
    <property type="match status" value="1"/>
</dbReference>
<organism evidence="10 11">
    <name type="scientific">Diplodia intermedia</name>
    <dbReference type="NCBI Taxonomy" id="856260"/>
    <lineage>
        <taxon>Eukaryota</taxon>
        <taxon>Fungi</taxon>
        <taxon>Dikarya</taxon>
        <taxon>Ascomycota</taxon>
        <taxon>Pezizomycotina</taxon>
        <taxon>Dothideomycetes</taxon>
        <taxon>Dothideomycetes incertae sedis</taxon>
        <taxon>Botryosphaeriales</taxon>
        <taxon>Botryosphaeriaceae</taxon>
        <taxon>Diplodia</taxon>
    </lineage>
</organism>
<reference evidence="10 11" key="1">
    <citation type="journal article" date="2023" name="Plant Dis.">
        <title>First Report of Diplodia intermedia Causing Canker and Dieback Diseases on Apple Trees in Canada.</title>
        <authorList>
            <person name="Ellouze W."/>
            <person name="Ilyukhin E."/>
            <person name="Sulman M."/>
            <person name="Ali S."/>
        </authorList>
    </citation>
    <scope>NUCLEOTIDE SEQUENCE [LARGE SCALE GENOMIC DNA]</scope>
    <source>
        <strain evidence="10 11">M45-28</strain>
    </source>
</reference>
<evidence type="ECO:0000256" key="4">
    <source>
        <dbReference type="ARBA" id="ARBA00022692"/>
    </source>
</evidence>
<accession>A0ABR3TWF2</accession>
<dbReference type="PRINTS" id="PR00682">
    <property type="entry name" value="IPNSYNTHASE"/>
</dbReference>
<evidence type="ECO:0000256" key="3">
    <source>
        <dbReference type="ARBA" id="ARBA00022592"/>
    </source>
</evidence>
<sequence>MPLRQFDYLFAIGVIFAFLDAFNIGANDVANSFATSVSSRSLTMGQAMCIATVMEFGGAIGVGARVSDTIRTKIIDTEIFEGDPAVLMLAMVCAVVASSIYLTCATRFGLPVSTTHSIMGGVIGVGIATVGTDGIDWSINGVSAVFLAWICAPGISGCFAAIIFLITKFGVMLRENPVKHAFYAIPLYFALTSGLLTMLIVWKGASERINLSDGGIAGCVVGFAAGAALLVSLFFLPYLWRKVVHGDWTLKWYYIPQGPLLLRRGEIPPRPEGVQDIKDYYAGHKTRDEVERECNQGPQSKSDDVEKTNGETPTPFPDITAKQSANEAVIAKEIKSTRPEGPVYNPVVMFYYAKKAFLHGVEQDVVSAQKKQDFLSGNVDEREAHAAHYDNRAEYMYSFLQVMTAATASFTHGANDVSNAVGPFATIYLIWRTGRISSETPVPTWILAFGGAGIVVGLWTYGYNIMRNLGNRITLHSPSRGFSMELGSAITIIMATQLALPISTTQCITGATVGVGLCSGTWRTINWRMVAWIYFGWLITLPVTGIVSGCLMGIIINAPRFGYADWPGQDTLYGTMAASVQPQPHVPAFDKATSEAARQGAASYLQSRLAATKASAAAKASPFTVPTIDLSASFSGDLAARLAVAHQIRTACTGSGFFTITGHGIPDDVCAGILDQARRFFHDLSPQQKDAIHMRQSTLHRGYEPPAYTTFVEGNGSESKEGFNWGYEEKLDATGGDGRYVELDGSKLGPGETANLWPREEDLPGFFEGVRTYYSRVLGLARHLFRLFALSLGLEETYFDAMTTHPGGIARLMYYPAKETDVDVKEGDDKIGLGAHSDYECFTLLLPSSTPGLEILSPEGGWVPVGKVEGGLIVNVGDFLMRWTNDMYKSTVHRVVNRTKEARYSVPFFFSINYDQKVETLPNCVSEDTPSKYPPIRAGEYILERANAITKDGAGSYGNGDVF</sequence>
<feature type="transmembrane region" description="Helical" evidence="7">
    <location>
        <begin position="44"/>
        <end position="64"/>
    </location>
</feature>
<dbReference type="Gene3D" id="2.60.120.330">
    <property type="entry name" value="B-lactam Antibiotic, Isopenicillin N Synthase, Chain"/>
    <property type="match status" value="1"/>
</dbReference>
<keyword evidence="2 7" id="KW-0813">Transport</keyword>
<keyword evidence="11" id="KW-1185">Reference proteome</keyword>
<dbReference type="PANTHER" id="PTHR11101">
    <property type="entry name" value="PHOSPHATE TRANSPORTER"/>
    <property type="match status" value="1"/>
</dbReference>
<name>A0ABR3TWF2_9PEZI</name>
<evidence type="ECO:0000256" key="2">
    <source>
        <dbReference type="ARBA" id="ARBA00022448"/>
    </source>
</evidence>
<dbReference type="Pfam" id="PF14226">
    <property type="entry name" value="DIOX_N"/>
    <property type="match status" value="1"/>
</dbReference>
<feature type="domain" description="Fe2OG dioxygenase" evidence="9">
    <location>
        <begin position="802"/>
        <end position="912"/>
    </location>
</feature>
<evidence type="ECO:0000313" key="10">
    <source>
        <dbReference type="EMBL" id="KAL1645706.1"/>
    </source>
</evidence>
<feature type="transmembrane region" description="Helical" evidence="7">
    <location>
        <begin position="214"/>
        <end position="240"/>
    </location>
</feature>
<dbReference type="InterPro" id="IPR027443">
    <property type="entry name" value="IPNS-like_sf"/>
</dbReference>
<comment type="similarity">
    <text evidence="7">Belongs to the inorganic phosphate transporter (PiT) (TC 2.A.20) family.</text>
</comment>
<evidence type="ECO:0000256" key="7">
    <source>
        <dbReference type="RuleBase" id="RU363058"/>
    </source>
</evidence>
<keyword evidence="4 7" id="KW-0812">Transmembrane</keyword>
<dbReference type="Proteomes" id="UP001521184">
    <property type="component" value="Unassembled WGS sequence"/>
</dbReference>
<feature type="transmembrane region" description="Helical" evidence="7">
    <location>
        <begin position="7"/>
        <end position="24"/>
    </location>
</feature>
<feature type="transmembrane region" description="Helical" evidence="7">
    <location>
        <begin position="85"/>
        <end position="110"/>
    </location>
</feature>
<dbReference type="PROSITE" id="PS51471">
    <property type="entry name" value="FE2OG_OXY"/>
    <property type="match status" value="1"/>
</dbReference>
<gene>
    <name evidence="10" type="primary">PHO89</name>
    <name evidence="10" type="ORF">SLS58_003590</name>
</gene>